<dbReference type="Gene3D" id="3.40.390.10">
    <property type="entry name" value="Collagenase (Catalytic Domain)"/>
    <property type="match status" value="2"/>
</dbReference>
<feature type="domain" description="Peptidase M13 C-terminal" evidence="10">
    <location>
        <begin position="792"/>
        <end position="941"/>
    </location>
</feature>
<proteinExistence type="inferred from homology"/>
<dbReference type="GO" id="GO:0005886">
    <property type="term" value="C:plasma membrane"/>
    <property type="evidence" value="ECO:0007669"/>
    <property type="project" value="TreeGrafter"/>
</dbReference>
<accession>A0A9J6GCA9</accession>
<feature type="region of interest" description="Disordered" evidence="8">
    <location>
        <begin position="127"/>
        <end position="223"/>
    </location>
</feature>
<dbReference type="InterPro" id="IPR024079">
    <property type="entry name" value="MetalloPept_cat_dom_sf"/>
</dbReference>
<evidence type="ECO:0000256" key="2">
    <source>
        <dbReference type="ARBA" id="ARBA00007357"/>
    </source>
</evidence>
<keyword evidence="6" id="KW-0862">Zinc</keyword>
<keyword evidence="9" id="KW-0472">Membrane</keyword>
<evidence type="ECO:0000313" key="12">
    <source>
        <dbReference type="EMBL" id="KAH9373018.1"/>
    </source>
</evidence>
<evidence type="ECO:0008006" key="14">
    <source>
        <dbReference type="Google" id="ProtNLM"/>
    </source>
</evidence>
<dbReference type="InterPro" id="IPR018497">
    <property type="entry name" value="Peptidase_M13_C"/>
</dbReference>
<keyword evidence="7" id="KW-0482">Metalloprotease</keyword>
<keyword evidence="5" id="KW-0378">Hydrolase</keyword>
<dbReference type="PROSITE" id="PS51885">
    <property type="entry name" value="NEPRILYSIN"/>
    <property type="match status" value="1"/>
</dbReference>
<dbReference type="InterPro" id="IPR042089">
    <property type="entry name" value="Peptidase_M13_dom_2"/>
</dbReference>
<dbReference type="VEuPathDB" id="VectorBase:HLOH_042550"/>
<feature type="compositionally biased region" description="Low complexity" evidence="8">
    <location>
        <begin position="202"/>
        <end position="215"/>
    </location>
</feature>
<evidence type="ECO:0000256" key="4">
    <source>
        <dbReference type="ARBA" id="ARBA00022723"/>
    </source>
</evidence>
<dbReference type="PANTHER" id="PTHR11733">
    <property type="entry name" value="ZINC METALLOPROTEASE FAMILY M13 NEPRILYSIN-RELATED"/>
    <property type="match status" value="1"/>
</dbReference>
<organism evidence="12 13">
    <name type="scientific">Haemaphysalis longicornis</name>
    <name type="common">Bush tick</name>
    <dbReference type="NCBI Taxonomy" id="44386"/>
    <lineage>
        <taxon>Eukaryota</taxon>
        <taxon>Metazoa</taxon>
        <taxon>Ecdysozoa</taxon>
        <taxon>Arthropoda</taxon>
        <taxon>Chelicerata</taxon>
        <taxon>Arachnida</taxon>
        <taxon>Acari</taxon>
        <taxon>Parasitiformes</taxon>
        <taxon>Ixodida</taxon>
        <taxon>Ixodoidea</taxon>
        <taxon>Ixodidae</taxon>
        <taxon>Haemaphysalinae</taxon>
        <taxon>Haemaphysalis</taxon>
    </lineage>
</organism>
<dbReference type="SUPFAM" id="SSF55486">
    <property type="entry name" value="Metalloproteases ('zincins'), catalytic domain"/>
    <property type="match status" value="2"/>
</dbReference>
<evidence type="ECO:0000256" key="1">
    <source>
        <dbReference type="ARBA" id="ARBA00001947"/>
    </source>
</evidence>
<dbReference type="InterPro" id="IPR008753">
    <property type="entry name" value="Peptidase_M13_N"/>
</dbReference>
<dbReference type="Pfam" id="PF05649">
    <property type="entry name" value="Peptidase_M13_N"/>
    <property type="match status" value="1"/>
</dbReference>
<dbReference type="GO" id="GO:0004222">
    <property type="term" value="F:metalloendopeptidase activity"/>
    <property type="evidence" value="ECO:0007669"/>
    <property type="project" value="InterPro"/>
</dbReference>
<keyword evidence="4" id="KW-0479">Metal-binding</keyword>
<evidence type="ECO:0000313" key="13">
    <source>
        <dbReference type="Proteomes" id="UP000821853"/>
    </source>
</evidence>
<dbReference type="EMBL" id="JABSTR010000006">
    <property type="protein sequence ID" value="KAH9373018.1"/>
    <property type="molecule type" value="Genomic_DNA"/>
</dbReference>
<name>A0A9J6GCA9_HAELO</name>
<evidence type="ECO:0000256" key="7">
    <source>
        <dbReference type="ARBA" id="ARBA00023049"/>
    </source>
</evidence>
<dbReference type="InterPro" id="IPR000718">
    <property type="entry name" value="Peptidase_M13"/>
</dbReference>
<evidence type="ECO:0000256" key="5">
    <source>
        <dbReference type="ARBA" id="ARBA00022801"/>
    </source>
</evidence>
<gene>
    <name evidence="12" type="ORF">HPB48_003396</name>
</gene>
<sequence length="943" mass="104489">MNRKITGKLGSYRLPVPPLDMYGPMLHGRPRQGRSYERVPPCYPRFVEGYGPPVMGDIPCAPLPPTEGAPPVSLTITANMLPMPPPIPPSTLPSMRPSPTAGLSPFFPQLRPHSSFTVQQALGVPQMMQRSHTRRPPTEQRSLTIEVGKEPKLPAATTAVPTSYTASAPLLGKQETGPPRAEPTTNSSDSIKVLYSVKREPSSFSSTASTYSGATVGPPVKGPDDSSWRAPYNFVQGNFNQGGLVMSVIFVLGIVACVLALISQSASGRERRGREVTSEEEDEGTLWHSPWLFNVSGAASALVMHAYKLCHSSDCKTEASRLANMLASKPCDSFYDYVCKRRWALTPITLRSTDELTLNDIQDNVWRHIELFKSKKHAATAVWTSCVNTAAINELGSTPFQDVLHSSGLSGWPFEKAPAALNPWRAAGRLMRLLELAALLSLSVERGPRPTLTIMLGPAEAPLSLRDFRDNSTTTSFLKRVERSMSFLSPDGNETAIRAMEVLNFVLRLASISSGSQTAHAFAAKAPFTTFLDAAVGDLIDLKNKNVHAKFRSPKYGSEVRRMMAVVPLRSALNYLGYYAVDHLWAFSPASVGDVVPPLQRQRICLEMTERAVPRQILEIGYAVYKNRLNLTHLRRLANETKRRLEEGIRSLSWMDHQMKLKVIERVRRTTVEFSFPPELLLSGSMPGGPPPLPSHTTGALSLYQRCVENEFVSSVKRIIDDDGGVRQSHSFFSKRIELSPDGVLHVPLVAVNPSTSARAPLGYVSLLRDTRLRVRLARALMEAALGRTSNDGSLWSPLARSRYRGRQACFMARFPTLLDPLEGLEVHKPAEAVETDVLEHVSVALAHLEFRQALQPLHGNMTDYRLADAQNLSSEQLFFISYAESTCEAYDDESAFRQFLLRKESPARQRVDLALSHDPTFHQAFHCRRGSTMRPRHSCSFW</sequence>
<evidence type="ECO:0000256" key="8">
    <source>
        <dbReference type="SAM" id="MobiDB-lite"/>
    </source>
</evidence>
<keyword evidence="9" id="KW-1133">Transmembrane helix</keyword>
<evidence type="ECO:0000256" key="6">
    <source>
        <dbReference type="ARBA" id="ARBA00022833"/>
    </source>
</evidence>
<dbReference type="Proteomes" id="UP000821853">
    <property type="component" value="Chromosome 4"/>
</dbReference>
<comment type="similarity">
    <text evidence="2">Belongs to the peptidase M13 family.</text>
</comment>
<dbReference type="Gene3D" id="1.10.1380.10">
    <property type="entry name" value="Neutral endopeptidase , domain2"/>
    <property type="match status" value="1"/>
</dbReference>
<evidence type="ECO:0000256" key="9">
    <source>
        <dbReference type="SAM" id="Phobius"/>
    </source>
</evidence>
<feature type="transmembrane region" description="Helical" evidence="9">
    <location>
        <begin position="243"/>
        <end position="262"/>
    </location>
</feature>
<comment type="caution">
    <text evidence="12">The sequence shown here is derived from an EMBL/GenBank/DDBJ whole genome shotgun (WGS) entry which is preliminary data.</text>
</comment>
<dbReference type="Pfam" id="PF01431">
    <property type="entry name" value="Peptidase_M13"/>
    <property type="match status" value="1"/>
</dbReference>
<protein>
    <recommendedName>
        <fullName evidence="14">Gluzincin</fullName>
    </recommendedName>
</protein>
<keyword evidence="3" id="KW-0645">Protease</keyword>
<dbReference type="PANTHER" id="PTHR11733:SF241">
    <property type="entry name" value="GH26575P-RELATED"/>
    <property type="match status" value="1"/>
</dbReference>
<comment type="cofactor">
    <cofactor evidence="1">
        <name>Zn(2+)</name>
        <dbReference type="ChEBI" id="CHEBI:29105"/>
    </cofactor>
</comment>
<evidence type="ECO:0000256" key="3">
    <source>
        <dbReference type="ARBA" id="ARBA00022670"/>
    </source>
</evidence>
<keyword evidence="13" id="KW-1185">Reference proteome</keyword>
<dbReference type="OrthoDB" id="6483766at2759"/>
<dbReference type="GO" id="GO:0046872">
    <property type="term" value="F:metal ion binding"/>
    <property type="evidence" value="ECO:0007669"/>
    <property type="project" value="UniProtKB-KW"/>
</dbReference>
<reference evidence="12 13" key="1">
    <citation type="journal article" date="2020" name="Cell">
        <title>Large-Scale Comparative Analyses of Tick Genomes Elucidate Their Genetic Diversity and Vector Capacities.</title>
        <authorList>
            <consortium name="Tick Genome and Microbiome Consortium (TIGMIC)"/>
            <person name="Jia N."/>
            <person name="Wang J."/>
            <person name="Shi W."/>
            <person name="Du L."/>
            <person name="Sun Y."/>
            <person name="Zhan W."/>
            <person name="Jiang J.F."/>
            <person name="Wang Q."/>
            <person name="Zhang B."/>
            <person name="Ji P."/>
            <person name="Bell-Sakyi L."/>
            <person name="Cui X.M."/>
            <person name="Yuan T.T."/>
            <person name="Jiang B.G."/>
            <person name="Yang W.F."/>
            <person name="Lam T.T."/>
            <person name="Chang Q.C."/>
            <person name="Ding S.J."/>
            <person name="Wang X.J."/>
            <person name="Zhu J.G."/>
            <person name="Ruan X.D."/>
            <person name="Zhao L."/>
            <person name="Wei J.T."/>
            <person name="Ye R.Z."/>
            <person name="Que T.C."/>
            <person name="Du C.H."/>
            <person name="Zhou Y.H."/>
            <person name="Cheng J.X."/>
            <person name="Dai P.F."/>
            <person name="Guo W.B."/>
            <person name="Han X.H."/>
            <person name="Huang E.J."/>
            <person name="Li L.F."/>
            <person name="Wei W."/>
            <person name="Gao Y.C."/>
            <person name="Liu J.Z."/>
            <person name="Shao H.Z."/>
            <person name="Wang X."/>
            <person name="Wang C.C."/>
            <person name="Yang T.C."/>
            <person name="Huo Q.B."/>
            <person name="Li W."/>
            <person name="Chen H.Y."/>
            <person name="Chen S.E."/>
            <person name="Zhou L.G."/>
            <person name="Ni X.B."/>
            <person name="Tian J.H."/>
            <person name="Sheng Y."/>
            <person name="Liu T."/>
            <person name="Pan Y.S."/>
            <person name="Xia L.Y."/>
            <person name="Li J."/>
            <person name="Zhao F."/>
            <person name="Cao W.C."/>
        </authorList>
    </citation>
    <scope>NUCLEOTIDE SEQUENCE [LARGE SCALE GENOMIC DNA]</scope>
    <source>
        <strain evidence="12">HaeL-2018</strain>
    </source>
</reference>
<dbReference type="AlphaFoldDB" id="A0A9J6GCA9"/>
<dbReference type="GO" id="GO:0016485">
    <property type="term" value="P:protein processing"/>
    <property type="evidence" value="ECO:0007669"/>
    <property type="project" value="TreeGrafter"/>
</dbReference>
<feature type="domain" description="Peptidase M13 N-terminal" evidence="11">
    <location>
        <begin position="330"/>
        <end position="677"/>
    </location>
</feature>
<dbReference type="OMA" id="RERNCLV"/>
<evidence type="ECO:0000259" key="11">
    <source>
        <dbReference type="Pfam" id="PF05649"/>
    </source>
</evidence>
<keyword evidence="9" id="KW-0812">Transmembrane</keyword>
<evidence type="ECO:0000259" key="10">
    <source>
        <dbReference type="Pfam" id="PF01431"/>
    </source>
</evidence>